<dbReference type="AlphaFoldDB" id="A0A1Y1X7D3"/>
<evidence type="ECO:0000313" key="2">
    <source>
        <dbReference type="Proteomes" id="UP000193944"/>
    </source>
</evidence>
<keyword evidence="2" id="KW-1185">Reference proteome</keyword>
<reference evidence="1 2" key="2">
    <citation type="submission" date="2016-08" db="EMBL/GenBank/DDBJ databases">
        <title>Pervasive Adenine N6-methylation of Active Genes in Fungi.</title>
        <authorList>
            <consortium name="DOE Joint Genome Institute"/>
            <person name="Mondo S.J."/>
            <person name="Dannebaum R.O."/>
            <person name="Kuo R.C."/>
            <person name="Labutti K."/>
            <person name="Haridas S."/>
            <person name="Kuo A."/>
            <person name="Salamov A."/>
            <person name="Ahrendt S.R."/>
            <person name="Lipzen A."/>
            <person name="Sullivan W."/>
            <person name="Andreopoulos W.B."/>
            <person name="Clum A."/>
            <person name="Lindquist E."/>
            <person name="Daum C."/>
            <person name="Ramamoorthy G.K."/>
            <person name="Gryganskyi A."/>
            <person name="Culley D."/>
            <person name="Magnuson J.K."/>
            <person name="James T.Y."/>
            <person name="O'Malley M.A."/>
            <person name="Stajich J.E."/>
            <person name="Spatafora J.W."/>
            <person name="Visel A."/>
            <person name="Grigoriev I.V."/>
        </authorList>
    </citation>
    <scope>NUCLEOTIDE SEQUENCE [LARGE SCALE GENOMIC DNA]</scope>
    <source>
        <strain evidence="1 2">S4</strain>
    </source>
</reference>
<proteinExistence type="predicted"/>
<accession>A0A1Y1X7D3</accession>
<sequence length="152" mass="17561">MTDQKELFRLVRRLTGDDIERENIYGIVDLEIFDIDSLSDIISMRLVEKGCQEAIRELAGRLYSPYPEIRERCADSVRYDGCVISPKVLYVVGQYLDQLYGYKRHPVLLGNPNSMLYKIRSKISKSELPEKHYFSWALQNALNDEEALAVAP</sequence>
<reference evidence="1 2" key="1">
    <citation type="submission" date="2016-08" db="EMBL/GenBank/DDBJ databases">
        <title>A Parts List for Fungal Cellulosomes Revealed by Comparative Genomics.</title>
        <authorList>
            <consortium name="DOE Joint Genome Institute"/>
            <person name="Haitjema C.H."/>
            <person name="Gilmore S.P."/>
            <person name="Henske J.K."/>
            <person name="Solomon K.V."/>
            <person name="De Groot R."/>
            <person name="Kuo A."/>
            <person name="Mondo S.J."/>
            <person name="Salamov A.A."/>
            <person name="Labutti K."/>
            <person name="Zhao Z."/>
            <person name="Chiniquy J."/>
            <person name="Barry K."/>
            <person name="Brewer H.M."/>
            <person name="Purvine S.O."/>
            <person name="Wright A.T."/>
            <person name="Boxma B."/>
            <person name="Van Alen T."/>
            <person name="Hackstein J.H."/>
            <person name="Baker S.E."/>
            <person name="Grigoriev I.V."/>
            <person name="O'Malley M.A."/>
        </authorList>
    </citation>
    <scope>NUCLEOTIDE SEQUENCE [LARGE SCALE GENOMIC DNA]</scope>
    <source>
        <strain evidence="1 2">S4</strain>
    </source>
</reference>
<organism evidence="1 2">
    <name type="scientific">Anaeromyces robustus</name>
    <dbReference type="NCBI Taxonomy" id="1754192"/>
    <lineage>
        <taxon>Eukaryota</taxon>
        <taxon>Fungi</taxon>
        <taxon>Fungi incertae sedis</taxon>
        <taxon>Chytridiomycota</taxon>
        <taxon>Chytridiomycota incertae sedis</taxon>
        <taxon>Neocallimastigomycetes</taxon>
        <taxon>Neocallimastigales</taxon>
        <taxon>Neocallimastigaceae</taxon>
        <taxon>Anaeromyces</taxon>
    </lineage>
</organism>
<evidence type="ECO:0000313" key="1">
    <source>
        <dbReference type="EMBL" id="ORX81679.1"/>
    </source>
</evidence>
<comment type="caution">
    <text evidence="1">The sequence shown here is derived from an EMBL/GenBank/DDBJ whole genome shotgun (WGS) entry which is preliminary data.</text>
</comment>
<gene>
    <name evidence="1" type="ORF">BCR32DRAFT_327209</name>
</gene>
<dbReference type="EMBL" id="MCFG01000113">
    <property type="protein sequence ID" value="ORX81679.1"/>
    <property type="molecule type" value="Genomic_DNA"/>
</dbReference>
<protein>
    <submittedName>
        <fullName evidence="1">Uncharacterized protein</fullName>
    </submittedName>
</protein>
<dbReference type="Proteomes" id="UP000193944">
    <property type="component" value="Unassembled WGS sequence"/>
</dbReference>
<name>A0A1Y1X7D3_9FUNG</name>